<evidence type="ECO:0000313" key="2">
    <source>
        <dbReference type="EMBL" id="TEB22538.1"/>
    </source>
</evidence>
<comment type="caution">
    <text evidence="2">The sequence shown here is derived from an EMBL/GenBank/DDBJ whole genome shotgun (WGS) entry which is preliminary data.</text>
</comment>
<dbReference type="EMBL" id="QPFP01000090">
    <property type="protein sequence ID" value="TEB22538.1"/>
    <property type="molecule type" value="Genomic_DNA"/>
</dbReference>
<evidence type="ECO:0000313" key="3">
    <source>
        <dbReference type="Proteomes" id="UP000298030"/>
    </source>
</evidence>
<dbReference type="STRING" id="71717.A0A4Y7SLL6"/>
<feature type="domain" description="F-box" evidence="1">
    <location>
        <begin position="9"/>
        <end position="69"/>
    </location>
</feature>
<proteinExistence type="predicted"/>
<sequence>MANPIDSFIQRIPVEILLSFFSECVPPPTRDSPGPAVSYSHPLIVLSHVSRTWRELVLETPALWSRMHVQAPSASTFSKDSLEMCSVKADRSRGALKTWVERSAEQPLTIVLDLPSSPRTQVKTEAWSRQICADTLAELFLCASRWKHLHINLSVVSSGPLFIQACDSLLANEPSKLEFLAIDLTSAGASPMMIDSVRDALAAGRLFSGPSLRRVKLEGRWIMNHRLKAAIQGWAPLTNLEISPSHLNVGVTHFGVSNLPYLFKAFPLLQTAKFLFHKADLHPRLSTLPNQSSSPVSSHYTLGALFLVFNTNQSSGRFGMPLDYGECILEFLQRFGAQLTSFGLNHDILPAGPFPSCLHMLDNARLESLSLINESFPQRQTEPGPFSSILRGDQDCRVLAHLAKPGVFPRLKHLEMSARNHLENKKCEAALVDVIAARRNMAQSKDQCNQGTDVCSGVGYEAENVDTQLNGTTPIENVHVTFTWPRGLGVIQELRDRGVDLTSGPFSIRLNYPESCGVMVERTLGSRAYSG</sequence>
<dbReference type="InterPro" id="IPR001810">
    <property type="entry name" value="F-box_dom"/>
</dbReference>
<dbReference type="OrthoDB" id="3365698at2759"/>
<gene>
    <name evidence="2" type="ORF">FA13DRAFT_1798822</name>
</gene>
<protein>
    <recommendedName>
        <fullName evidence="1">F-box domain-containing protein</fullName>
    </recommendedName>
</protein>
<keyword evidence="3" id="KW-1185">Reference proteome</keyword>
<dbReference type="AlphaFoldDB" id="A0A4Y7SLL6"/>
<dbReference type="Proteomes" id="UP000298030">
    <property type="component" value="Unassembled WGS sequence"/>
</dbReference>
<reference evidence="2 3" key="1">
    <citation type="journal article" date="2019" name="Nat. Ecol. Evol.">
        <title>Megaphylogeny resolves global patterns of mushroom evolution.</title>
        <authorList>
            <person name="Varga T."/>
            <person name="Krizsan K."/>
            <person name="Foldi C."/>
            <person name="Dima B."/>
            <person name="Sanchez-Garcia M."/>
            <person name="Sanchez-Ramirez S."/>
            <person name="Szollosi G.J."/>
            <person name="Szarkandi J.G."/>
            <person name="Papp V."/>
            <person name="Albert L."/>
            <person name="Andreopoulos W."/>
            <person name="Angelini C."/>
            <person name="Antonin V."/>
            <person name="Barry K.W."/>
            <person name="Bougher N.L."/>
            <person name="Buchanan P."/>
            <person name="Buyck B."/>
            <person name="Bense V."/>
            <person name="Catcheside P."/>
            <person name="Chovatia M."/>
            <person name="Cooper J."/>
            <person name="Damon W."/>
            <person name="Desjardin D."/>
            <person name="Finy P."/>
            <person name="Geml J."/>
            <person name="Haridas S."/>
            <person name="Hughes K."/>
            <person name="Justo A."/>
            <person name="Karasinski D."/>
            <person name="Kautmanova I."/>
            <person name="Kiss B."/>
            <person name="Kocsube S."/>
            <person name="Kotiranta H."/>
            <person name="LaButti K.M."/>
            <person name="Lechner B.E."/>
            <person name="Liimatainen K."/>
            <person name="Lipzen A."/>
            <person name="Lukacs Z."/>
            <person name="Mihaltcheva S."/>
            <person name="Morgado L.N."/>
            <person name="Niskanen T."/>
            <person name="Noordeloos M.E."/>
            <person name="Ohm R.A."/>
            <person name="Ortiz-Santana B."/>
            <person name="Ovrebo C."/>
            <person name="Racz N."/>
            <person name="Riley R."/>
            <person name="Savchenko A."/>
            <person name="Shiryaev A."/>
            <person name="Soop K."/>
            <person name="Spirin V."/>
            <person name="Szebenyi C."/>
            <person name="Tomsovsky M."/>
            <person name="Tulloss R.E."/>
            <person name="Uehling J."/>
            <person name="Grigoriev I.V."/>
            <person name="Vagvolgyi C."/>
            <person name="Papp T."/>
            <person name="Martin F.M."/>
            <person name="Miettinen O."/>
            <person name="Hibbett D.S."/>
            <person name="Nagy L.G."/>
        </authorList>
    </citation>
    <scope>NUCLEOTIDE SEQUENCE [LARGE SCALE GENOMIC DNA]</scope>
    <source>
        <strain evidence="2 3">FP101781</strain>
    </source>
</reference>
<dbReference type="Pfam" id="PF12937">
    <property type="entry name" value="F-box-like"/>
    <property type="match status" value="1"/>
</dbReference>
<organism evidence="2 3">
    <name type="scientific">Coprinellus micaceus</name>
    <name type="common">Glistening ink-cap mushroom</name>
    <name type="synonym">Coprinus micaceus</name>
    <dbReference type="NCBI Taxonomy" id="71717"/>
    <lineage>
        <taxon>Eukaryota</taxon>
        <taxon>Fungi</taxon>
        <taxon>Dikarya</taxon>
        <taxon>Basidiomycota</taxon>
        <taxon>Agaricomycotina</taxon>
        <taxon>Agaricomycetes</taxon>
        <taxon>Agaricomycetidae</taxon>
        <taxon>Agaricales</taxon>
        <taxon>Agaricineae</taxon>
        <taxon>Psathyrellaceae</taxon>
        <taxon>Coprinellus</taxon>
    </lineage>
</organism>
<evidence type="ECO:0000259" key="1">
    <source>
        <dbReference type="Pfam" id="PF12937"/>
    </source>
</evidence>
<name>A0A4Y7SLL6_COPMI</name>
<accession>A0A4Y7SLL6</accession>